<dbReference type="SMART" id="SM00702">
    <property type="entry name" value="P4Hc"/>
    <property type="match status" value="1"/>
</dbReference>
<comment type="caution">
    <text evidence="17">The sequence shown here is derived from an EMBL/GenBank/DDBJ whole genome shotgun (WGS) entry which is preliminary data.</text>
</comment>
<organism evidence="17 18">
    <name type="scientific">Saponaria officinalis</name>
    <name type="common">Common soapwort</name>
    <name type="synonym">Lychnis saponaria</name>
    <dbReference type="NCBI Taxonomy" id="3572"/>
    <lineage>
        <taxon>Eukaryota</taxon>
        <taxon>Viridiplantae</taxon>
        <taxon>Streptophyta</taxon>
        <taxon>Embryophyta</taxon>
        <taxon>Tracheophyta</taxon>
        <taxon>Spermatophyta</taxon>
        <taxon>Magnoliopsida</taxon>
        <taxon>eudicotyledons</taxon>
        <taxon>Gunneridae</taxon>
        <taxon>Pentapetalae</taxon>
        <taxon>Caryophyllales</taxon>
        <taxon>Caryophyllaceae</taxon>
        <taxon>Caryophylleae</taxon>
        <taxon>Saponaria</taxon>
    </lineage>
</organism>
<feature type="domain" description="ShKT" evidence="16">
    <location>
        <begin position="271"/>
        <end position="311"/>
    </location>
</feature>
<comment type="cofactor">
    <cofactor evidence="1">
        <name>L-ascorbate</name>
        <dbReference type="ChEBI" id="CHEBI:38290"/>
    </cofactor>
</comment>
<dbReference type="InterPro" id="IPR044862">
    <property type="entry name" value="Pro_4_hyd_alph_FE2OG_OXY"/>
</dbReference>
<evidence type="ECO:0000256" key="8">
    <source>
        <dbReference type="ARBA" id="ARBA00022964"/>
    </source>
</evidence>
<evidence type="ECO:0000256" key="13">
    <source>
        <dbReference type="ARBA" id="ARBA00023136"/>
    </source>
</evidence>
<keyword evidence="15" id="KW-0732">Signal</keyword>
<dbReference type="Gene3D" id="2.60.120.620">
    <property type="entry name" value="q2cbj1_9rhob like domain"/>
    <property type="match status" value="1"/>
</dbReference>
<keyword evidence="10" id="KW-1133">Transmembrane helix</keyword>
<dbReference type="EMBL" id="JBDFQZ010000005">
    <property type="protein sequence ID" value="KAK9724638.1"/>
    <property type="molecule type" value="Genomic_DNA"/>
</dbReference>
<comment type="subcellular location">
    <subcellularLocation>
        <location evidence="2">Endoplasmic reticulum membrane</location>
        <topology evidence="2">Single-pass type II membrane protein</topology>
    </subcellularLocation>
</comment>
<evidence type="ECO:0000256" key="7">
    <source>
        <dbReference type="ARBA" id="ARBA00022824"/>
    </source>
</evidence>
<dbReference type="PROSITE" id="PS51670">
    <property type="entry name" value="SHKT"/>
    <property type="match status" value="1"/>
</dbReference>
<evidence type="ECO:0000256" key="4">
    <source>
        <dbReference type="ARBA" id="ARBA00012269"/>
    </source>
</evidence>
<dbReference type="GO" id="GO:0005789">
    <property type="term" value="C:endoplasmic reticulum membrane"/>
    <property type="evidence" value="ECO:0007669"/>
    <property type="project" value="UniProtKB-SubCell"/>
</dbReference>
<sequence length="311" mass="35043">MKIMSSFIPSFLLLTFIICFSQSSAQIGRKEMRSKYENQEVNVQSSGSIKSSRIDPSRVVQLSWQPRVFVFRGFASDEECDHLISLASGKTNSVVSDTQQLNARSLASLDVKDEVVVRLEEKISAWTLLPPGNSRPVQVLHYSNEEENRKYDFYGNVSAKQLNEPVMATVILYLSNTSRGGEISFPDSQIQTSRWKSKMWPYGTNHNDLLKPVKGNAILFFNVHPNTFPDKSSHHERTPVTAGEMWSAVKMFHLRAVDGIKVQPEPENSECTDEDEGCPKWAALGECQRNPVFMVGSPDYYGTCRKSCNVC</sequence>
<feature type="signal peptide" evidence="15">
    <location>
        <begin position="1"/>
        <end position="25"/>
    </location>
</feature>
<evidence type="ECO:0000256" key="6">
    <source>
        <dbReference type="ARBA" id="ARBA00022723"/>
    </source>
</evidence>
<dbReference type="PANTHER" id="PTHR10869:SF102">
    <property type="entry name" value="PROLYL 4-HYDROXYLASE 12-RELATED"/>
    <property type="match status" value="1"/>
</dbReference>
<evidence type="ECO:0000256" key="11">
    <source>
        <dbReference type="ARBA" id="ARBA00023002"/>
    </source>
</evidence>
<evidence type="ECO:0000256" key="15">
    <source>
        <dbReference type="SAM" id="SignalP"/>
    </source>
</evidence>
<evidence type="ECO:0000256" key="10">
    <source>
        <dbReference type="ARBA" id="ARBA00022989"/>
    </source>
</evidence>
<comment type="catalytic activity">
    <reaction evidence="14">
        <text>L-prolyl-[collagen] + 2-oxoglutarate + O2 = trans-4-hydroxy-L-prolyl-[collagen] + succinate + CO2</text>
        <dbReference type="Rhea" id="RHEA:18945"/>
        <dbReference type="Rhea" id="RHEA-COMP:11676"/>
        <dbReference type="Rhea" id="RHEA-COMP:11680"/>
        <dbReference type="ChEBI" id="CHEBI:15379"/>
        <dbReference type="ChEBI" id="CHEBI:16526"/>
        <dbReference type="ChEBI" id="CHEBI:16810"/>
        <dbReference type="ChEBI" id="CHEBI:30031"/>
        <dbReference type="ChEBI" id="CHEBI:50342"/>
        <dbReference type="ChEBI" id="CHEBI:61965"/>
        <dbReference type="EC" id="1.14.11.2"/>
    </reaction>
</comment>
<keyword evidence="6" id="KW-0479">Metal-binding</keyword>
<keyword evidence="9" id="KW-0735">Signal-anchor</keyword>
<keyword evidence="12" id="KW-0408">Iron</keyword>
<proteinExistence type="inferred from homology"/>
<gene>
    <name evidence="17" type="ORF">RND81_05G088500</name>
</gene>
<reference evidence="17" key="1">
    <citation type="submission" date="2024-03" db="EMBL/GenBank/DDBJ databases">
        <title>WGS assembly of Saponaria officinalis var. Norfolk2.</title>
        <authorList>
            <person name="Jenkins J."/>
            <person name="Shu S."/>
            <person name="Grimwood J."/>
            <person name="Barry K."/>
            <person name="Goodstein D."/>
            <person name="Schmutz J."/>
            <person name="Leebens-Mack J."/>
            <person name="Osbourn A."/>
        </authorList>
    </citation>
    <scope>NUCLEOTIDE SEQUENCE [LARGE SCALE GENOMIC DNA]</scope>
    <source>
        <strain evidence="17">JIC</strain>
    </source>
</reference>
<dbReference type="InterPro" id="IPR003582">
    <property type="entry name" value="ShKT_dom"/>
</dbReference>
<evidence type="ECO:0000256" key="3">
    <source>
        <dbReference type="ARBA" id="ARBA00006511"/>
    </source>
</evidence>
<dbReference type="PANTHER" id="PTHR10869">
    <property type="entry name" value="PROLYL 4-HYDROXYLASE ALPHA SUBUNIT"/>
    <property type="match status" value="1"/>
</dbReference>
<dbReference type="GO" id="GO:0005506">
    <property type="term" value="F:iron ion binding"/>
    <property type="evidence" value="ECO:0007669"/>
    <property type="project" value="InterPro"/>
</dbReference>
<keyword evidence="5" id="KW-0812">Transmembrane</keyword>
<dbReference type="InterPro" id="IPR006620">
    <property type="entry name" value="Pro_4_hyd_alph"/>
</dbReference>
<dbReference type="EC" id="1.14.11.2" evidence="4"/>
<dbReference type="GO" id="GO:0031418">
    <property type="term" value="F:L-ascorbic acid binding"/>
    <property type="evidence" value="ECO:0007669"/>
    <property type="project" value="InterPro"/>
</dbReference>
<evidence type="ECO:0000256" key="9">
    <source>
        <dbReference type="ARBA" id="ARBA00022968"/>
    </source>
</evidence>
<protein>
    <recommendedName>
        <fullName evidence="4">procollagen-proline 4-dioxygenase</fullName>
        <ecNumber evidence="4">1.14.11.2</ecNumber>
    </recommendedName>
</protein>
<dbReference type="Pfam" id="PF01549">
    <property type="entry name" value="ShK"/>
    <property type="match status" value="1"/>
</dbReference>
<dbReference type="GO" id="GO:0004656">
    <property type="term" value="F:procollagen-proline 4-dioxygenase activity"/>
    <property type="evidence" value="ECO:0007669"/>
    <property type="project" value="UniProtKB-EC"/>
</dbReference>
<evidence type="ECO:0000256" key="2">
    <source>
        <dbReference type="ARBA" id="ARBA00004648"/>
    </source>
</evidence>
<evidence type="ECO:0000256" key="12">
    <source>
        <dbReference type="ARBA" id="ARBA00023004"/>
    </source>
</evidence>
<dbReference type="Pfam" id="PF13640">
    <property type="entry name" value="2OG-FeII_Oxy_3"/>
    <property type="match status" value="1"/>
</dbReference>
<evidence type="ECO:0000313" key="17">
    <source>
        <dbReference type="EMBL" id="KAK9724638.1"/>
    </source>
</evidence>
<feature type="chain" id="PRO_5044013472" description="procollagen-proline 4-dioxygenase" evidence="15">
    <location>
        <begin position="26"/>
        <end position="311"/>
    </location>
</feature>
<comment type="similarity">
    <text evidence="3">Belongs to the P4HA family.</text>
</comment>
<evidence type="ECO:0000313" key="18">
    <source>
        <dbReference type="Proteomes" id="UP001443914"/>
    </source>
</evidence>
<dbReference type="InterPro" id="IPR045054">
    <property type="entry name" value="P4HA-like"/>
</dbReference>
<dbReference type="SMART" id="SM00254">
    <property type="entry name" value="ShKT"/>
    <property type="match status" value="1"/>
</dbReference>
<dbReference type="Proteomes" id="UP001443914">
    <property type="component" value="Unassembled WGS sequence"/>
</dbReference>
<accession>A0AAW1KVU8</accession>
<keyword evidence="11" id="KW-0560">Oxidoreductase</keyword>
<keyword evidence="13" id="KW-0472">Membrane</keyword>
<keyword evidence="7" id="KW-0256">Endoplasmic reticulum</keyword>
<keyword evidence="8" id="KW-0223">Dioxygenase</keyword>
<evidence type="ECO:0000256" key="5">
    <source>
        <dbReference type="ARBA" id="ARBA00022692"/>
    </source>
</evidence>
<dbReference type="AlphaFoldDB" id="A0AAW1KVU8"/>
<evidence type="ECO:0000259" key="16">
    <source>
        <dbReference type="PROSITE" id="PS51670"/>
    </source>
</evidence>
<evidence type="ECO:0000256" key="1">
    <source>
        <dbReference type="ARBA" id="ARBA00001961"/>
    </source>
</evidence>
<name>A0AAW1KVU8_SAPOF</name>
<keyword evidence="18" id="KW-1185">Reference proteome</keyword>
<evidence type="ECO:0000256" key="14">
    <source>
        <dbReference type="ARBA" id="ARBA00049169"/>
    </source>
</evidence>